<evidence type="ECO:0000313" key="5">
    <source>
        <dbReference type="Proteomes" id="UP000317715"/>
    </source>
</evidence>
<dbReference type="PANTHER" id="PTHR14969:SF13">
    <property type="entry name" value="AT30094P"/>
    <property type="match status" value="1"/>
</dbReference>
<evidence type="ECO:0000256" key="1">
    <source>
        <dbReference type="SAM" id="MobiDB-lite"/>
    </source>
</evidence>
<dbReference type="RefSeq" id="WP_141280768.1">
    <property type="nucleotide sequence ID" value="NZ_BAAAWK010000001.1"/>
</dbReference>
<feature type="transmembrane region" description="Helical" evidence="2">
    <location>
        <begin position="144"/>
        <end position="164"/>
    </location>
</feature>
<dbReference type="Proteomes" id="UP000317715">
    <property type="component" value="Unassembled WGS sequence"/>
</dbReference>
<dbReference type="AlphaFoldDB" id="A0A4Y3N6C0"/>
<dbReference type="SMART" id="SM00014">
    <property type="entry name" value="acidPPc"/>
    <property type="match status" value="1"/>
</dbReference>
<accession>A0A4Y3N6C0</accession>
<feature type="transmembrane region" description="Helical" evidence="2">
    <location>
        <begin position="249"/>
        <end position="268"/>
    </location>
</feature>
<gene>
    <name evidence="4" type="ORF">AAU01_01690</name>
</gene>
<feature type="region of interest" description="Disordered" evidence="1">
    <location>
        <begin position="1"/>
        <end position="23"/>
    </location>
</feature>
<keyword evidence="2" id="KW-0472">Membrane</keyword>
<keyword evidence="5" id="KW-1185">Reference proteome</keyword>
<dbReference type="EMBL" id="BJMD01000001">
    <property type="protein sequence ID" value="GEB17414.1"/>
    <property type="molecule type" value="Genomic_DNA"/>
</dbReference>
<organism evidence="4 5">
    <name type="scientific">Paenarthrobacter aurescens</name>
    <name type="common">Arthrobacter aurescens</name>
    <dbReference type="NCBI Taxonomy" id="43663"/>
    <lineage>
        <taxon>Bacteria</taxon>
        <taxon>Bacillati</taxon>
        <taxon>Actinomycetota</taxon>
        <taxon>Actinomycetes</taxon>
        <taxon>Micrococcales</taxon>
        <taxon>Micrococcaceae</taxon>
        <taxon>Paenarthrobacter</taxon>
    </lineage>
</organism>
<feature type="transmembrane region" description="Helical" evidence="2">
    <location>
        <begin position="218"/>
        <end position="237"/>
    </location>
</feature>
<keyword evidence="2" id="KW-1133">Transmembrane helix</keyword>
<dbReference type="CDD" id="cd03392">
    <property type="entry name" value="PAP2_like_2"/>
    <property type="match status" value="1"/>
</dbReference>
<dbReference type="Pfam" id="PF01569">
    <property type="entry name" value="PAP2"/>
    <property type="match status" value="1"/>
</dbReference>
<proteinExistence type="predicted"/>
<dbReference type="InterPro" id="IPR036938">
    <property type="entry name" value="PAP2/HPO_sf"/>
</dbReference>
<feature type="domain" description="Phosphatidic acid phosphatase type 2/haloperoxidase" evidence="3">
    <location>
        <begin position="147"/>
        <end position="261"/>
    </location>
</feature>
<comment type="caution">
    <text evidence="4">The sequence shown here is derived from an EMBL/GenBank/DDBJ whole genome shotgun (WGS) entry which is preliminary data.</text>
</comment>
<feature type="transmembrane region" description="Helical" evidence="2">
    <location>
        <begin position="57"/>
        <end position="78"/>
    </location>
</feature>
<protein>
    <recommendedName>
        <fullName evidence="3">Phosphatidic acid phosphatase type 2/haloperoxidase domain-containing protein</fullName>
    </recommendedName>
</protein>
<feature type="transmembrane region" description="Helical" evidence="2">
    <location>
        <begin position="116"/>
        <end position="137"/>
    </location>
</feature>
<feature type="transmembrane region" description="Helical" evidence="2">
    <location>
        <begin position="193"/>
        <end position="211"/>
    </location>
</feature>
<name>A0A4Y3N6C0_PAEAU</name>
<evidence type="ECO:0000313" key="4">
    <source>
        <dbReference type="EMBL" id="GEB17414.1"/>
    </source>
</evidence>
<sequence length="280" mass="29412">MTTEGKTDGNGTPEQGVTGEVSQDRFVAGQDLTRWKSPAGRVLAGGAEKVTSLLGPYAALIITLVAGLAIALSLALVFGEVYESVTEADGVAGLDDPVLAAAKSVRSPGLDMTTTAYTNIGGTVGMPILAVGIMVFLATRRRSWTPVILMLAAGLGSLVITILGKPIFGRSRPDIADAIPPYEHSASFPSGHSLNSIVIAGIVAYLIILRLKTTKARVITVLVAAVFAFTMGLSRVYLGHHWLTDVLAAWAIGIAWLALVITAHRLYLTVRTRRHSAVAS</sequence>
<dbReference type="OrthoDB" id="5289372at2"/>
<evidence type="ECO:0000256" key="2">
    <source>
        <dbReference type="SAM" id="Phobius"/>
    </source>
</evidence>
<keyword evidence="2" id="KW-0812">Transmembrane</keyword>
<dbReference type="GeneID" id="97302367"/>
<dbReference type="Gene3D" id="1.20.144.10">
    <property type="entry name" value="Phosphatidic acid phosphatase type 2/haloperoxidase"/>
    <property type="match status" value="1"/>
</dbReference>
<evidence type="ECO:0000259" key="3">
    <source>
        <dbReference type="SMART" id="SM00014"/>
    </source>
</evidence>
<dbReference type="InterPro" id="IPR000326">
    <property type="entry name" value="PAP2/HPO"/>
</dbReference>
<dbReference type="SUPFAM" id="SSF48317">
    <property type="entry name" value="Acid phosphatase/Vanadium-dependent haloperoxidase"/>
    <property type="match status" value="1"/>
</dbReference>
<dbReference type="PANTHER" id="PTHR14969">
    <property type="entry name" value="SPHINGOSINE-1-PHOSPHATE PHOSPHOHYDROLASE"/>
    <property type="match status" value="1"/>
</dbReference>
<reference evidence="4 5" key="1">
    <citation type="submission" date="2019-06" db="EMBL/GenBank/DDBJ databases">
        <title>Whole genome shotgun sequence of Paenarthrobacter aurescens NBRC 12136.</title>
        <authorList>
            <person name="Hosoyama A."/>
            <person name="Uohara A."/>
            <person name="Ohji S."/>
            <person name="Ichikawa N."/>
        </authorList>
    </citation>
    <scope>NUCLEOTIDE SEQUENCE [LARGE SCALE GENOMIC DNA]</scope>
    <source>
        <strain evidence="4 5">NBRC 12136</strain>
    </source>
</reference>
<feature type="compositionally biased region" description="Polar residues" evidence="1">
    <location>
        <begin position="1"/>
        <end position="15"/>
    </location>
</feature>